<evidence type="ECO:0000313" key="1">
    <source>
        <dbReference type="EMBL" id="KAJ8616954.1"/>
    </source>
</evidence>
<sequence>MARILSQSLIHDSATLFSSKSLIPLSPSSRLLNLRNRSTKSQSQNHLIEVDLSSSSSEEADLLGMRRLEDAIHGIIVRRSAPDWLPFVPGASYWVPPRRHQSLGLAELVGRLANPLSDDESMALTTVRGWPSSSYFVEGASRHTVKTKSKKKPTESEDEES</sequence>
<keyword evidence="2" id="KW-1185">Reference proteome</keyword>
<gene>
    <name evidence="1" type="ORF">MRB53_013140</name>
</gene>
<dbReference type="Proteomes" id="UP001234297">
    <property type="component" value="Chromosome 4"/>
</dbReference>
<name>A0ACC2K773_PERAE</name>
<evidence type="ECO:0000313" key="2">
    <source>
        <dbReference type="Proteomes" id="UP001234297"/>
    </source>
</evidence>
<comment type="caution">
    <text evidence="1">The sequence shown here is derived from an EMBL/GenBank/DDBJ whole genome shotgun (WGS) entry which is preliminary data.</text>
</comment>
<reference evidence="1 2" key="1">
    <citation type="journal article" date="2022" name="Hortic Res">
        <title>A haplotype resolved chromosomal level avocado genome allows analysis of novel avocado genes.</title>
        <authorList>
            <person name="Nath O."/>
            <person name="Fletcher S.J."/>
            <person name="Hayward A."/>
            <person name="Shaw L.M."/>
            <person name="Masouleh A.K."/>
            <person name="Furtado A."/>
            <person name="Henry R.J."/>
            <person name="Mitter N."/>
        </authorList>
    </citation>
    <scope>NUCLEOTIDE SEQUENCE [LARGE SCALE GENOMIC DNA]</scope>
    <source>
        <strain evidence="2">cv. Hass</strain>
    </source>
</reference>
<dbReference type="EMBL" id="CM056812">
    <property type="protein sequence ID" value="KAJ8616954.1"/>
    <property type="molecule type" value="Genomic_DNA"/>
</dbReference>
<organism evidence="1 2">
    <name type="scientific">Persea americana</name>
    <name type="common">Avocado</name>
    <dbReference type="NCBI Taxonomy" id="3435"/>
    <lineage>
        <taxon>Eukaryota</taxon>
        <taxon>Viridiplantae</taxon>
        <taxon>Streptophyta</taxon>
        <taxon>Embryophyta</taxon>
        <taxon>Tracheophyta</taxon>
        <taxon>Spermatophyta</taxon>
        <taxon>Magnoliopsida</taxon>
        <taxon>Magnoliidae</taxon>
        <taxon>Laurales</taxon>
        <taxon>Lauraceae</taxon>
        <taxon>Persea</taxon>
    </lineage>
</organism>
<protein>
    <submittedName>
        <fullName evidence="1">Uncharacterized protein</fullName>
    </submittedName>
</protein>
<proteinExistence type="predicted"/>
<accession>A0ACC2K773</accession>